<feature type="signal peptide" evidence="1">
    <location>
        <begin position="1"/>
        <end position="23"/>
    </location>
</feature>
<sequence>MMSRALLCGAALATLSFAPAAMACTESPTGTYTCSTDPSDPVARAGDDDIIVNVDTGARVDGGSDVAIATDDRMALTNAGTIESAGNRAIESDNDATITNTGTISALTADAINVGNRLELDNFGTIETGDDAVQMGDHAVIVNHAGAAIRSDDKGITGGDNGTVTNQGGITVLNEGIELGDDAMVYNSGTISAVEDGVQIGRNGHVINSGVIESTGPDGDGLDIDDGAVINSGSITAAATSGAGIDIDGPFSDAGDGFPGAYDALTINNSGLIQGGTGILVETETYTEHGEDFYPNLQSQIITNTGAIRGTEGTAINVGMGADTLRLGAGSVIGGTVLLGGGDDLLSFFETGYSDGYDSLFDAGDGTDEAYFAFSDDLFESLSWLGGVLTLEFGGDAGVFDLALAGFETYTFENAGGAISYSTAELAGLTSQVPLPAAIWLMGLGLGGLGLTRRRQV</sequence>
<dbReference type="InterPro" id="IPR013424">
    <property type="entry name" value="Ice-binding_C"/>
</dbReference>
<dbReference type="NCBIfam" id="TIGR03370">
    <property type="entry name" value="VPLPA-CTERM"/>
    <property type="match status" value="1"/>
</dbReference>
<protein>
    <submittedName>
        <fullName evidence="3">Putative secreted protein</fullName>
    </submittedName>
</protein>
<dbReference type="OrthoDB" id="7854691at2"/>
<dbReference type="InterPro" id="IPR022472">
    <property type="entry name" value="VPLPA-CTERM"/>
</dbReference>
<accession>A0A327Y0C9</accession>
<dbReference type="EMBL" id="QLMG01000028">
    <property type="protein sequence ID" value="RAK14234.1"/>
    <property type="molecule type" value="Genomic_DNA"/>
</dbReference>
<name>A0A327Y0C9_9RHOB</name>
<evidence type="ECO:0000313" key="3">
    <source>
        <dbReference type="EMBL" id="RAK14234.1"/>
    </source>
</evidence>
<keyword evidence="4" id="KW-1185">Reference proteome</keyword>
<feature type="domain" description="Ice-binding protein C-terminal" evidence="2">
    <location>
        <begin position="432"/>
        <end position="454"/>
    </location>
</feature>
<dbReference type="AlphaFoldDB" id="A0A327Y0C9"/>
<comment type="caution">
    <text evidence="3">The sequence shown here is derived from an EMBL/GenBank/DDBJ whole genome shotgun (WGS) entry which is preliminary data.</text>
</comment>
<organism evidence="3 4">
    <name type="scientific">Salipiger aestuarii</name>
    <dbReference type="NCBI Taxonomy" id="568098"/>
    <lineage>
        <taxon>Bacteria</taxon>
        <taxon>Pseudomonadati</taxon>
        <taxon>Pseudomonadota</taxon>
        <taxon>Alphaproteobacteria</taxon>
        <taxon>Rhodobacterales</taxon>
        <taxon>Roseobacteraceae</taxon>
        <taxon>Salipiger</taxon>
    </lineage>
</organism>
<dbReference type="PROSITE" id="PS51257">
    <property type="entry name" value="PROKAR_LIPOPROTEIN"/>
    <property type="match status" value="1"/>
</dbReference>
<gene>
    <name evidence="3" type="ORF">ATI53_102835</name>
</gene>
<proteinExistence type="predicted"/>
<feature type="chain" id="PRO_5016422583" evidence="1">
    <location>
        <begin position="24"/>
        <end position="457"/>
    </location>
</feature>
<dbReference type="Proteomes" id="UP000249165">
    <property type="component" value="Unassembled WGS sequence"/>
</dbReference>
<dbReference type="Pfam" id="PF07589">
    <property type="entry name" value="PEP-CTERM"/>
    <property type="match status" value="1"/>
</dbReference>
<evidence type="ECO:0000259" key="2">
    <source>
        <dbReference type="Pfam" id="PF07589"/>
    </source>
</evidence>
<reference evidence="3 4" key="1">
    <citation type="submission" date="2018-06" db="EMBL/GenBank/DDBJ databases">
        <title>Genomic Encyclopedia of Archaeal and Bacterial Type Strains, Phase II (KMG-II): from individual species to whole genera.</title>
        <authorList>
            <person name="Goeker M."/>
        </authorList>
    </citation>
    <scope>NUCLEOTIDE SEQUENCE [LARGE SCALE GENOMIC DNA]</scope>
    <source>
        <strain evidence="3 4">DSM 22011</strain>
    </source>
</reference>
<keyword evidence="1" id="KW-0732">Signal</keyword>
<evidence type="ECO:0000256" key="1">
    <source>
        <dbReference type="SAM" id="SignalP"/>
    </source>
</evidence>
<evidence type="ECO:0000313" key="4">
    <source>
        <dbReference type="Proteomes" id="UP000249165"/>
    </source>
</evidence>
<dbReference type="RefSeq" id="WP_111550705.1">
    <property type="nucleotide sequence ID" value="NZ_LIGK01000028.1"/>
</dbReference>